<sequence>MLTLASMAPFCDHYQVLKESSIWLCGGTYCKKDQETANWIENGSALLEACDEDLQDNQNRLKDLYRELEDIQVRRDAWGILMENFTENAQGKDQEYAQLRETNGEIKNRRLLIVGGIKTARQKQQDTKQRVFDMCKQAQALKEAKMRRVEQYVEGQAMQPPPFISPQAAPRTDNLVQRRMLSRADSGLWEGGDLSGTPCRTTTNAISPTKPTSSKPFQAQMDYSPPTLAPAFSFTNQQATVERNPSPPKKRRGRPPKIKPDASAPGYSYQISPTSANTTGKSTAEYESRKRRATKTAKANVSPAQKLPSSGTRRSGRVKQKISYAESPTSSPERPLPERFDAGMESAAVNEPGRPTRVGRVPSNKRYYEEEVYTPDEEDDRYDARNDGDWQGNDGMGEDDMDIDVPPAQQERWTTKRAATSPPRDPRLLKRQNTTVYQDVRHSDFDHYGEQSPEKSYRQYKSPGQGHGWSYLEKPIIQPNSRTASNRSNKQPLAASPKMSSHNTYISVSPQVNRNGRYNTPPYSSIRNGKTSTPHYQTSPLAQEMVLESMEVGGQQDNGRDLSPMRRSDMLNGLGGAEMLEPVDDFDDANYDFDVGAMSRQVAELDAQQN</sequence>
<evidence type="ECO:0000256" key="2">
    <source>
        <dbReference type="SAM" id="MobiDB-lite"/>
    </source>
</evidence>
<evidence type="ECO:0000256" key="1">
    <source>
        <dbReference type="SAM" id="Coils"/>
    </source>
</evidence>
<feature type="region of interest" description="Disordered" evidence="2">
    <location>
        <begin position="187"/>
        <end position="430"/>
    </location>
</feature>
<comment type="caution">
    <text evidence="3">The sequence shown here is derived from an EMBL/GenBank/DDBJ whole genome shotgun (WGS) entry which is preliminary data.</text>
</comment>
<dbReference type="AlphaFoldDB" id="A0A4S9TY43"/>
<evidence type="ECO:0000313" key="4">
    <source>
        <dbReference type="Proteomes" id="UP000308005"/>
    </source>
</evidence>
<accession>A0A4S9TY43</accession>
<gene>
    <name evidence="3" type="ORF">D6C91_01524</name>
</gene>
<feature type="compositionally biased region" description="Acidic residues" evidence="2">
    <location>
        <begin position="370"/>
        <end position="381"/>
    </location>
</feature>
<reference evidence="3 4" key="1">
    <citation type="submission" date="2018-10" db="EMBL/GenBank/DDBJ databases">
        <title>Fifty Aureobasidium pullulans genomes reveal a recombining polyextremotolerant generalist.</title>
        <authorList>
            <person name="Gostincar C."/>
            <person name="Turk M."/>
            <person name="Zajc J."/>
            <person name="Gunde-Cimerman N."/>
        </authorList>
    </citation>
    <scope>NUCLEOTIDE SEQUENCE [LARGE SCALE GENOMIC DNA]</scope>
    <source>
        <strain evidence="3 4">EXF-3863</strain>
    </source>
</reference>
<keyword evidence="1" id="KW-0175">Coiled coil</keyword>
<feature type="coiled-coil region" evidence="1">
    <location>
        <begin position="47"/>
        <end position="102"/>
    </location>
</feature>
<feature type="compositionally biased region" description="Polar residues" evidence="2">
    <location>
        <begin position="478"/>
        <end position="491"/>
    </location>
</feature>
<dbReference type="Proteomes" id="UP000308005">
    <property type="component" value="Unassembled WGS sequence"/>
</dbReference>
<protein>
    <submittedName>
        <fullName evidence="3">Uncharacterized protein</fullName>
    </submittedName>
</protein>
<feature type="compositionally biased region" description="Polar residues" evidence="2">
    <location>
        <begin position="297"/>
        <end position="313"/>
    </location>
</feature>
<feature type="region of interest" description="Disordered" evidence="2">
    <location>
        <begin position="446"/>
        <end position="503"/>
    </location>
</feature>
<feature type="compositionally biased region" description="Polar residues" evidence="2">
    <location>
        <begin position="198"/>
        <end position="217"/>
    </location>
</feature>
<feature type="compositionally biased region" description="Basic and acidic residues" evidence="2">
    <location>
        <begin position="446"/>
        <end position="457"/>
    </location>
</feature>
<dbReference type="EMBL" id="QZBM01000033">
    <property type="protein sequence ID" value="THZ29447.1"/>
    <property type="molecule type" value="Genomic_DNA"/>
</dbReference>
<name>A0A4S9TY43_AURPU</name>
<feature type="compositionally biased region" description="Polar residues" evidence="2">
    <location>
        <begin position="269"/>
        <end position="282"/>
    </location>
</feature>
<organism evidence="3 4">
    <name type="scientific">Aureobasidium pullulans</name>
    <name type="common">Black yeast</name>
    <name type="synonym">Pullularia pullulans</name>
    <dbReference type="NCBI Taxonomy" id="5580"/>
    <lineage>
        <taxon>Eukaryota</taxon>
        <taxon>Fungi</taxon>
        <taxon>Dikarya</taxon>
        <taxon>Ascomycota</taxon>
        <taxon>Pezizomycotina</taxon>
        <taxon>Dothideomycetes</taxon>
        <taxon>Dothideomycetidae</taxon>
        <taxon>Dothideales</taxon>
        <taxon>Saccotheciaceae</taxon>
        <taxon>Aureobasidium</taxon>
    </lineage>
</organism>
<evidence type="ECO:0000313" key="3">
    <source>
        <dbReference type="EMBL" id="THZ29447.1"/>
    </source>
</evidence>
<feature type="compositionally biased region" description="Basic residues" evidence="2">
    <location>
        <begin position="248"/>
        <end position="257"/>
    </location>
</feature>
<proteinExistence type="predicted"/>